<evidence type="ECO:0000313" key="1">
    <source>
        <dbReference type="EMBL" id="PWN49386.1"/>
    </source>
</evidence>
<protein>
    <submittedName>
        <fullName evidence="1">Dehydroquinate synthase-like protein</fullName>
    </submittedName>
</protein>
<name>A0ACD0NUC2_9BASI</name>
<organism evidence="1 2">
    <name type="scientific">Violaceomyces palustris</name>
    <dbReference type="NCBI Taxonomy" id="1673888"/>
    <lineage>
        <taxon>Eukaryota</taxon>
        <taxon>Fungi</taxon>
        <taxon>Dikarya</taxon>
        <taxon>Basidiomycota</taxon>
        <taxon>Ustilaginomycotina</taxon>
        <taxon>Ustilaginomycetes</taxon>
        <taxon>Violaceomycetales</taxon>
        <taxon>Violaceomycetaceae</taxon>
        <taxon>Violaceomyces</taxon>
    </lineage>
</organism>
<reference evidence="1 2" key="1">
    <citation type="journal article" date="2018" name="Mol. Biol. Evol.">
        <title>Broad Genomic Sampling Reveals a Smut Pathogenic Ancestry of the Fungal Clade Ustilaginomycotina.</title>
        <authorList>
            <person name="Kijpornyongpan T."/>
            <person name="Mondo S.J."/>
            <person name="Barry K."/>
            <person name="Sandor L."/>
            <person name="Lee J."/>
            <person name="Lipzen A."/>
            <person name="Pangilinan J."/>
            <person name="LaButti K."/>
            <person name="Hainaut M."/>
            <person name="Henrissat B."/>
            <person name="Grigoriev I.V."/>
            <person name="Spatafora J.W."/>
            <person name="Aime M.C."/>
        </authorList>
    </citation>
    <scope>NUCLEOTIDE SEQUENCE [LARGE SCALE GENOMIC DNA]</scope>
    <source>
        <strain evidence="1 2">SA 807</strain>
    </source>
</reference>
<gene>
    <name evidence="1" type="ORF">IE53DRAFT_317750</name>
</gene>
<sequence>MPINLKSPPQPCPPLPISLFSFWAHLAFASATPPFYFAPLPSAPAYLPTYPPLPALPLLPLPLESRTRKTMSLAAPLGVYRNTCLQTIHWGPGCLSKTLPESVRKLGKTKVLILTGKTLATKTDVVSKVEKALGDYHGATFYEIGEHAPIQSIRKAVQLIQDVKADVIVSVGGGSPIDSAKAISHILHQESRGKVASDEGNEDYSSFLPSIAIPTTLSMAETTQNAGFKNEEGDKVGVSHPALVPRVIIYDAQLTLDTPERLWLSTGVRALDHAIEFLYRFDSHPLLRNQSYGAIRELFTFLPLSKQRPQDVNVRQRLQLSVVSSLWPESRKGALGLSHGLGHKLGATYAIGHGITSCLTLAPSIRLTATSHSTPLEQLAALADSLAYIPPPHNPSPTPLGAAVGSVAEAVQSLVDQLGLHSTLKGEGVPRNEVELIATRATGEDKKGSLEWLAIKELLESIYE</sequence>
<evidence type="ECO:0000313" key="2">
    <source>
        <dbReference type="Proteomes" id="UP000245626"/>
    </source>
</evidence>
<dbReference type="Proteomes" id="UP000245626">
    <property type="component" value="Unassembled WGS sequence"/>
</dbReference>
<keyword evidence="2" id="KW-1185">Reference proteome</keyword>
<accession>A0ACD0NUC2</accession>
<proteinExistence type="predicted"/>
<dbReference type="EMBL" id="KZ820058">
    <property type="protein sequence ID" value="PWN49386.1"/>
    <property type="molecule type" value="Genomic_DNA"/>
</dbReference>